<dbReference type="Proteomes" id="UP000830768">
    <property type="component" value="Chromosome 10"/>
</dbReference>
<sequence length="468" mass="51984">MKGKDQVIQEFNELVNMSASELEKWLKSDDSNSAGWPKEDENGETVGHDSGRKIVEILKENPEKEAEKYTDEQVEHMRKVVSYCKRHLAQETKSNSEKSAEEVKKTKSYASLKNWGHDFLKARGKQDDEKEEDGDKQAGDKRKTTQNQSGPNKKRETAKGESETKDEEEEEEISEEDADEPKESKTSNGNSKNEKASNDKDESTPMKGPKKGETVSWKWGQGEPEGKVLDVKAEEIEPSIRVRRAIHANDATLLRRILKTHPSLLLNPDSSPSGLSNSNMHLAAQLGNREICEVLLELGHEDPCPALNESHQTALMLAAAAGHTEVVHLLCEHDKTCILRRDIRGRDAVMEASLGGHDTIVQLLLTYVPGGPYDAVRRSDVEGNTALHFASGNGNLLVLRTLLAAGADMHKRNIWNWTPAAYSATVQAEVYLKGLVNEVGKRQQLKREIETAKKGAGLRVVDPTSDDE</sequence>
<name>A0ACD3ZHI5_FUSSC</name>
<reference evidence="1" key="1">
    <citation type="submission" date="2021-11" db="EMBL/GenBank/DDBJ databases">
        <title>Fusarium solani-melongenae Genome sequencing and assembly.</title>
        <authorList>
            <person name="Xie S."/>
            <person name="Huang L."/>
            <person name="Zhang X."/>
        </authorList>
    </citation>
    <scope>NUCLEOTIDE SEQUENCE</scope>
    <source>
        <strain evidence="1">CRI 24-3</strain>
    </source>
</reference>
<keyword evidence="2" id="KW-1185">Reference proteome</keyword>
<protein>
    <submittedName>
        <fullName evidence="1">Uncharacterized protein</fullName>
    </submittedName>
</protein>
<gene>
    <name evidence="1" type="ORF">LCI18_011478</name>
</gene>
<dbReference type="EMBL" id="CP090038">
    <property type="protein sequence ID" value="UPL00544.1"/>
    <property type="molecule type" value="Genomic_DNA"/>
</dbReference>
<accession>A0ACD3ZHI5</accession>
<evidence type="ECO:0000313" key="1">
    <source>
        <dbReference type="EMBL" id="UPL00544.1"/>
    </source>
</evidence>
<proteinExistence type="predicted"/>
<organism evidence="1 2">
    <name type="scientific">Fusarium solani subsp. cucurbitae</name>
    <name type="common">Neocosmosporum cucurbitae</name>
    <dbReference type="NCBI Taxonomy" id="2747967"/>
    <lineage>
        <taxon>Eukaryota</taxon>
        <taxon>Fungi</taxon>
        <taxon>Dikarya</taxon>
        <taxon>Ascomycota</taxon>
        <taxon>Pezizomycotina</taxon>
        <taxon>Sordariomycetes</taxon>
        <taxon>Hypocreomycetidae</taxon>
        <taxon>Hypocreales</taxon>
        <taxon>Nectriaceae</taxon>
        <taxon>Fusarium</taxon>
        <taxon>Fusarium solani species complex</taxon>
    </lineage>
</organism>
<evidence type="ECO:0000313" key="2">
    <source>
        <dbReference type="Proteomes" id="UP000830768"/>
    </source>
</evidence>